<keyword evidence="1" id="KW-1133">Transmembrane helix</keyword>
<protein>
    <recommendedName>
        <fullName evidence="4">DUF2238 domain-containing protein</fullName>
    </recommendedName>
</protein>
<keyword evidence="1" id="KW-0472">Membrane</keyword>
<evidence type="ECO:0000313" key="2">
    <source>
        <dbReference type="EMBL" id="OGG53439.1"/>
    </source>
</evidence>
<sequence>MDRGNPIIRLVIFCALVTAWSLIRPFDYKVWLFEINVGIIGVVVLALTCRRFRFSGLVYLLVGLHFAVLAAGAKYTYAEMPLFNWLRDVLGLSRNHFDRVGHFFQGFTPAILTREILLRTTGLKRGKKLGFLCVSVCLAVSAFWELLEWWVVILFYPESGQEWLGLQGDSWDPHQDMLMALLGATLSILALSRLHDRSMKPRNGEG</sequence>
<feature type="transmembrane region" description="Helical" evidence="1">
    <location>
        <begin position="30"/>
        <end position="49"/>
    </location>
</feature>
<dbReference type="AlphaFoldDB" id="A0A1F6CW99"/>
<reference evidence="2 3" key="1">
    <citation type="journal article" date="2016" name="Nat. Commun.">
        <title>Thousands of microbial genomes shed light on interconnected biogeochemical processes in an aquifer system.</title>
        <authorList>
            <person name="Anantharaman K."/>
            <person name="Brown C.T."/>
            <person name="Hug L.A."/>
            <person name="Sharon I."/>
            <person name="Castelle C.J."/>
            <person name="Probst A.J."/>
            <person name="Thomas B.C."/>
            <person name="Singh A."/>
            <person name="Wilkins M.J."/>
            <person name="Karaoz U."/>
            <person name="Brodie E.L."/>
            <person name="Williams K.H."/>
            <person name="Hubbard S.S."/>
            <person name="Banfield J.F."/>
        </authorList>
    </citation>
    <scope>NUCLEOTIDE SEQUENCE [LARGE SCALE GENOMIC DNA]</scope>
    <source>
        <strain evidence="3">RIFCSPLOWO2_12_FULL_64_10</strain>
    </source>
</reference>
<feature type="transmembrane region" description="Helical" evidence="1">
    <location>
        <begin position="177"/>
        <end position="194"/>
    </location>
</feature>
<dbReference type="InterPro" id="IPR058534">
    <property type="entry name" value="YjdF"/>
</dbReference>
<accession>A0A1F6CW99</accession>
<dbReference type="Proteomes" id="UP000178606">
    <property type="component" value="Unassembled WGS sequence"/>
</dbReference>
<keyword evidence="1" id="KW-0812">Transmembrane</keyword>
<dbReference type="InterPro" id="IPR014509">
    <property type="entry name" value="YjdF-like"/>
</dbReference>
<proteinExistence type="predicted"/>
<feature type="transmembrane region" description="Helical" evidence="1">
    <location>
        <begin position="7"/>
        <end position="24"/>
    </location>
</feature>
<dbReference type="PIRSF" id="PIRSF020606">
    <property type="entry name" value="UCP020606"/>
    <property type="match status" value="1"/>
</dbReference>
<feature type="transmembrane region" description="Helical" evidence="1">
    <location>
        <begin position="56"/>
        <end position="77"/>
    </location>
</feature>
<feature type="transmembrane region" description="Helical" evidence="1">
    <location>
        <begin position="100"/>
        <end position="117"/>
    </location>
</feature>
<evidence type="ECO:0000256" key="1">
    <source>
        <dbReference type="SAM" id="Phobius"/>
    </source>
</evidence>
<comment type="caution">
    <text evidence="2">The sequence shown here is derived from an EMBL/GenBank/DDBJ whole genome shotgun (WGS) entry which is preliminary data.</text>
</comment>
<evidence type="ECO:0008006" key="4">
    <source>
        <dbReference type="Google" id="ProtNLM"/>
    </source>
</evidence>
<feature type="transmembrane region" description="Helical" evidence="1">
    <location>
        <begin position="129"/>
        <end position="157"/>
    </location>
</feature>
<name>A0A1F6CW99_HANXR</name>
<gene>
    <name evidence="2" type="ORF">A3F84_12690</name>
</gene>
<dbReference type="Pfam" id="PF09997">
    <property type="entry name" value="DUF2238"/>
    <property type="match status" value="1"/>
</dbReference>
<evidence type="ECO:0000313" key="3">
    <source>
        <dbReference type="Proteomes" id="UP000178606"/>
    </source>
</evidence>
<dbReference type="EMBL" id="MFKF01000121">
    <property type="protein sequence ID" value="OGG53439.1"/>
    <property type="molecule type" value="Genomic_DNA"/>
</dbReference>
<organism evidence="2 3">
    <name type="scientific">Handelsmanbacteria sp. (strain RIFCSPLOWO2_12_FULL_64_10)</name>
    <dbReference type="NCBI Taxonomy" id="1817868"/>
    <lineage>
        <taxon>Bacteria</taxon>
        <taxon>Candidatus Handelsmaniibacteriota</taxon>
    </lineage>
</organism>